<sequence>MVWWLFWPPMVVNLHDIRYPLSGDMRGWTNSLFTQRDLDALDSILTAVEKLPSANKRYAARLENASGQQEITLAAAEISAPEATAPDTDIEIVRNLLDRLRQQLPPRQT</sequence>
<reference evidence="2" key="1">
    <citation type="journal article" date="2019" name="Int. J. Syst. Evol. Microbiol.">
        <title>The Global Catalogue of Microorganisms (GCM) 10K type strain sequencing project: providing services to taxonomists for standard genome sequencing and annotation.</title>
        <authorList>
            <consortium name="The Broad Institute Genomics Platform"/>
            <consortium name="The Broad Institute Genome Sequencing Center for Infectious Disease"/>
            <person name="Wu L."/>
            <person name="Ma J."/>
        </authorList>
    </citation>
    <scope>NUCLEOTIDE SEQUENCE [LARGE SCALE GENOMIC DNA]</scope>
    <source>
        <strain evidence="2">KCTC 15012</strain>
    </source>
</reference>
<comment type="caution">
    <text evidence="1">The sequence shown here is derived from an EMBL/GenBank/DDBJ whole genome shotgun (WGS) entry which is preliminary data.</text>
</comment>
<protein>
    <submittedName>
        <fullName evidence="1">Uncharacterized protein</fullName>
    </submittedName>
</protein>
<proteinExistence type="predicted"/>
<keyword evidence="2" id="KW-1185">Reference proteome</keyword>
<dbReference type="RefSeq" id="WP_377315287.1">
    <property type="nucleotide sequence ID" value="NZ_JBHUIY010000010.1"/>
</dbReference>
<evidence type="ECO:0000313" key="1">
    <source>
        <dbReference type="EMBL" id="MFD2233511.1"/>
    </source>
</evidence>
<gene>
    <name evidence="1" type="ORF">ACFSNB_06810</name>
</gene>
<organism evidence="1 2">
    <name type="scientific">Phaeospirillum tilakii</name>
    <dbReference type="NCBI Taxonomy" id="741673"/>
    <lineage>
        <taxon>Bacteria</taxon>
        <taxon>Pseudomonadati</taxon>
        <taxon>Pseudomonadota</taxon>
        <taxon>Alphaproteobacteria</taxon>
        <taxon>Rhodospirillales</taxon>
        <taxon>Rhodospirillaceae</taxon>
        <taxon>Phaeospirillum</taxon>
    </lineage>
</organism>
<dbReference type="Proteomes" id="UP001597296">
    <property type="component" value="Unassembled WGS sequence"/>
</dbReference>
<dbReference type="EMBL" id="JBHUIY010000010">
    <property type="protein sequence ID" value="MFD2233511.1"/>
    <property type="molecule type" value="Genomic_DNA"/>
</dbReference>
<evidence type="ECO:0000313" key="2">
    <source>
        <dbReference type="Proteomes" id="UP001597296"/>
    </source>
</evidence>
<accession>A0ABW5CBB8</accession>
<name>A0ABW5CBB8_9PROT</name>